<organism evidence="2 3">
    <name type="scientific">Sphagnum jensenii</name>
    <dbReference type="NCBI Taxonomy" id="128206"/>
    <lineage>
        <taxon>Eukaryota</taxon>
        <taxon>Viridiplantae</taxon>
        <taxon>Streptophyta</taxon>
        <taxon>Embryophyta</taxon>
        <taxon>Bryophyta</taxon>
        <taxon>Sphagnophytina</taxon>
        <taxon>Sphagnopsida</taxon>
        <taxon>Sphagnales</taxon>
        <taxon>Sphagnaceae</taxon>
        <taxon>Sphagnum</taxon>
    </lineage>
</organism>
<dbReference type="EMBL" id="OZ020103">
    <property type="protein sequence ID" value="CAK9277860.1"/>
    <property type="molecule type" value="Genomic_DNA"/>
</dbReference>
<dbReference type="Gene3D" id="1.10.405.20">
    <property type="match status" value="1"/>
</dbReference>
<dbReference type="Gene3D" id="3.50.50.60">
    <property type="entry name" value="FAD/NAD(P)-binding domain"/>
    <property type="match status" value="1"/>
</dbReference>
<gene>
    <name evidence="2" type="ORF">CSSPJE1EN1_LOCUS23338</name>
</gene>
<feature type="signal peptide" evidence="1">
    <location>
        <begin position="1"/>
        <end position="22"/>
    </location>
</feature>
<feature type="chain" id="PRO_5045116127" evidence="1">
    <location>
        <begin position="23"/>
        <end position="470"/>
    </location>
</feature>
<evidence type="ECO:0000256" key="1">
    <source>
        <dbReference type="SAM" id="SignalP"/>
    </source>
</evidence>
<dbReference type="SUPFAM" id="SSF51905">
    <property type="entry name" value="FAD/NAD(P)-binding domain"/>
    <property type="match status" value="1"/>
</dbReference>
<keyword evidence="3" id="KW-1185">Reference proteome</keyword>
<sequence>MGIVVRYLLMLAAASFLAVATALPSQYSDFKLEEYNFTDVITRDVCIVGGGSSGTYAAIRLRDLGKSVVVVEHKDRMGGHTQTYTDPQTGRTVDFGVEAFHNLDIVKNYFKRFSIPLVTTNFSSPGVTSTYVDLSTGKEVAGYVPSDPRAALAGYVAQLAKYPYVETGFNLTYPVPEDLLLPFGDFVTKYSLQGVVQLIFGYAEVADLLNLSTLYVFKAFGSDLIRDLEIGFLTTARHDNSELYEKATTELGQDVLLKSYTVAMDRDAAGAYAKVVVKTPDGLKLIQAKKILLTIPPKLYNLVGWDLSSKETSLFAQFRNVGYYVSLLRHTGIPDNVEISNVGTDTPYNLPILPGAYLIQPTAVPGLHTVHFGSDHPLPDAQVEAAIIGSISRLGTAGTLPTTVPSLAIFSSHTPYELRVPAKAIKDGFYKELYGLQGQRRTYYTGAAFHTHDSSLLWQFTEALLQLVVA</sequence>
<accession>A0ABP0XH62</accession>
<dbReference type="InterPro" id="IPR036188">
    <property type="entry name" value="FAD/NAD-bd_sf"/>
</dbReference>
<dbReference type="Pfam" id="PF13450">
    <property type="entry name" value="NAD_binding_8"/>
    <property type="match status" value="1"/>
</dbReference>
<dbReference type="PANTHER" id="PTHR21197">
    <property type="entry name" value="UDP-GALACTOPYRANOSE MUTASE"/>
    <property type="match status" value="1"/>
</dbReference>
<protein>
    <submittedName>
        <fullName evidence="2">Uncharacterized protein</fullName>
    </submittedName>
</protein>
<evidence type="ECO:0000313" key="2">
    <source>
        <dbReference type="EMBL" id="CAK9277860.1"/>
    </source>
</evidence>
<keyword evidence="1" id="KW-0732">Signal</keyword>
<name>A0ABP0XH62_9BRYO</name>
<evidence type="ECO:0000313" key="3">
    <source>
        <dbReference type="Proteomes" id="UP001497444"/>
    </source>
</evidence>
<proteinExistence type="predicted"/>
<dbReference type="PANTHER" id="PTHR21197:SF0">
    <property type="entry name" value="UDP-GALACTOPYRANOSE MUTASE"/>
    <property type="match status" value="1"/>
</dbReference>
<dbReference type="Proteomes" id="UP001497444">
    <property type="component" value="Chromosome 8"/>
</dbReference>
<reference evidence="2" key="1">
    <citation type="submission" date="2024-02" db="EMBL/GenBank/DDBJ databases">
        <authorList>
            <consortium name="ELIXIR-Norway"/>
            <consortium name="Elixir Norway"/>
        </authorList>
    </citation>
    <scope>NUCLEOTIDE SEQUENCE</scope>
</reference>
<dbReference type="Gene3D" id="3.30.70.1990">
    <property type="match status" value="1"/>
</dbReference>